<evidence type="ECO:0000313" key="8">
    <source>
        <dbReference type="EMBL" id="KAL3802475.1"/>
    </source>
</evidence>
<dbReference type="SUPFAM" id="SSF55103">
    <property type="entry name" value="FAD-linked oxidases, C-terminal domain"/>
    <property type="match status" value="1"/>
</dbReference>
<keyword evidence="9" id="KW-1185">Reference proteome</keyword>
<comment type="similarity">
    <text evidence="2">Belongs to the FAD-binding oxidoreductase/transferase type 4 family.</text>
</comment>
<dbReference type="InterPro" id="IPR004113">
    <property type="entry name" value="FAD-bd_oxidored_4_C"/>
</dbReference>
<dbReference type="Gene3D" id="3.30.70.2190">
    <property type="match status" value="1"/>
</dbReference>
<dbReference type="PANTHER" id="PTHR43716">
    <property type="entry name" value="D-2-HYDROXYGLUTARATE DEHYDROGENASE, MITOCHONDRIAL"/>
    <property type="match status" value="1"/>
</dbReference>
<evidence type="ECO:0000313" key="9">
    <source>
        <dbReference type="Proteomes" id="UP001530315"/>
    </source>
</evidence>
<dbReference type="Pfam" id="PF02913">
    <property type="entry name" value="FAD-oxidase_C"/>
    <property type="match status" value="1"/>
</dbReference>
<keyword evidence="4" id="KW-0274">FAD</keyword>
<dbReference type="InterPro" id="IPR006094">
    <property type="entry name" value="Oxid_FAD_bind_N"/>
</dbReference>
<dbReference type="InterPro" id="IPR051264">
    <property type="entry name" value="FAD-oxidored/transferase_4"/>
</dbReference>
<dbReference type="Proteomes" id="UP001530315">
    <property type="component" value="Unassembled WGS sequence"/>
</dbReference>
<evidence type="ECO:0000256" key="1">
    <source>
        <dbReference type="ARBA" id="ARBA00001974"/>
    </source>
</evidence>
<dbReference type="InterPro" id="IPR016164">
    <property type="entry name" value="FAD-linked_Oxase-like_C"/>
</dbReference>
<dbReference type="AlphaFoldDB" id="A0ABD3QQE7"/>
<dbReference type="Gene3D" id="3.30.43.10">
    <property type="entry name" value="Uridine Diphospho-n-acetylenolpyruvylglucosamine Reductase, domain 2"/>
    <property type="match status" value="1"/>
</dbReference>
<dbReference type="SUPFAM" id="SSF56176">
    <property type="entry name" value="FAD-binding/transporter-associated domain-like"/>
    <property type="match status" value="1"/>
</dbReference>
<dbReference type="InterPro" id="IPR016166">
    <property type="entry name" value="FAD-bd_PCMH"/>
</dbReference>
<dbReference type="InterPro" id="IPR016171">
    <property type="entry name" value="Vanillyl_alc_oxidase_C-sub2"/>
</dbReference>
<dbReference type="InterPro" id="IPR016167">
    <property type="entry name" value="FAD-bd_PCMH_sub1"/>
</dbReference>
<evidence type="ECO:0000256" key="4">
    <source>
        <dbReference type="ARBA" id="ARBA00022827"/>
    </source>
</evidence>
<dbReference type="FunFam" id="3.30.70.2190:FF:000001">
    <property type="entry name" value="D-2-hydroxyglutarate dehydrogenase mitochondrial"/>
    <property type="match status" value="1"/>
</dbReference>
<dbReference type="PANTHER" id="PTHR43716:SF1">
    <property type="entry name" value="D-2-HYDROXYGLUTARATE DEHYDROGENASE, MITOCHONDRIAL"/>
    <property type="match status" value="1"/>
</dbReference>
<dbReference type="FunFam" id="1.10.45.10:FF:000001">
    <property type="entry name" value="D-lactate dehydrogenase mitochondrial"/>
    <property type="match status" value="1"/>
</dbReference>
<dbReference type="Pfam" id="PF01565">
    <property type="entry name" value="FAD_binding_4"/>
    <property type="match status" value="1"/>
</dbReference>
<comment type="cofactor">
    <cofactor evidence="1">
        <name>FAD</name>
        <dbReference type="ChEBI" id="CHEBI:57692"/>
    </cofactor>
</comment>
<dbReference type="EMBL" id="JALLAZ020000146">
    <property type="protein sequence ID" value="KAL3802475.1"/>
    <property type="molecule type" value="Genomic_DNA"/>
</dbReference>
<feature type="domain" description="FAD-binding PCMH-type" evidence="7">
    <location>
        <begin position="129"/>
        <end position="324"/>
    </location>
</feature>
<sequence>MRQFQQKLFCSVPEWVASGTRTLARIGNNQLHYQVGKGRIAPDRGSCRRWILSVPSSPSSHHERDGIQCGSQVLRGPTLHDLAHFRSILSRPDRSIITTLTDEASQRQLSSDSRAEELVRYNQDWTGEYRGSSSLVLRPTNTSEVSSILRYCHENFIGVVPQGGNTGLCGGATPLHDEVIISLEGMNTIYGIDGQSGILTCDAGAILENLHSFANERGYLFPLDIGAKGSCQIGGNVSTNAGGQYFFRFGGLHGTVMGLEVVLPDGRVMHLNMENVDDYGTIQQSKRIASHRKDNTGYDLKHLFIGAEGTIGMITKVSIACPALPTSKNVSLLVCDSYCNVLTVLKTAKEELGEIMSAFELMDYNTLSFVFAHGFGGNESGSRLLHDLLQSESSIQEPERLRPLYLLVETQGSNSVDDASKMDTFLTRLLDSETIINGFLAQDERQLKEMWTIRESCNPCVAQAGCVYKFDVSIPIEDYMEVAWEVKKELSVSMKDVDLIACVWGHVNDGNAHINIVTPGRFKKESAIDKNIEAAVFDSVLKRSGSISAEHGLGQKKNEALGRIKGENVLDVMAQIKGLFDPHGIMNPGKYLPKKT</sequence>
<keyword evidence="5" id="KW-0560">Oxidoreductase</keyword>
<evidence type="ECO:0000256" key="5">
    <source>
        <dbReference type="ARBA" id="ARBA00023002"/>
    </source>
</evidence>
<evidence type="ECO:0000259" key="7">
    <source>
        <dbReference type="PROSITE" id="PS51387"/>
    </source>
</evidence>
<protein>
    <recommendedName>
        <fullName evidence="6">D-lactate dehydrogenase (cytochrome)</fullName>
        <ecNumber evidence="6">1.1.2.4</ecNumber>
    </recommendedName>
</protein>
<dbReference type="FunFam" id="3.30.70.2740:FF:000001">
    <property type="entry name" value="D-lactate dehydrogenase mitochondrial"/>
    <property type="match status" value="1"/>
</dbReference>
<name>A0ABD3QQE7_9STRA</name>
<organism evidence="8 9">
    <name type="scientific">Stephanodiscus triporus</name>
    <dbReference type="NCBI Taxonomy" id="2934178"/>
    <lineage>
        <taxon>Eukaryota</taxon>
        <taxon>Sar</taxon>
        <taxon>Stramenopiles</taxon>
        <taxon>Ochrophyta</taxon>
        <taxon>Bacillariophyta</taxon>
        <taxon>Coscinodiscophyceae</taxon>
        <taxon>Thalassiosirophycidae</taxon>
        <taxon>Stephanodiscales</taxon>
        <taxon>Stephanodiscaceae</taxon>
        <taxon>Stephanodiscus</taxon>
    </lineage>
</organism>
<evidence type="ECO:0000256" key="6">
    <source>
        <dbReference type="ARBA" id="ARBA00038897"/>
    </source>
</evidence>
<dbReference type="GO" id="GO:0004458">
    <property type="term" value="F:D-lactate dehydrogenase (cytochrome) activity"/>
    <property type="evidence" value="ECO:0007669"/>
    <property type="project" value="UniProtKB-EC"/>
</dbReference>
<comment type="caution">
    <text evidence="8">The sequence shown here is derived from an EMBL/GenBank/DDBJ whole genome shotgun (WGS) entry which is preliminary data.</text>
</comment>
<dbReference type="InterPro" id="IPR036318">
    <property type="entry name" value="FAD-bd_PCMH-like_sf"/>
</dbReference>
<dbReference type="InterPro" id="IPR016169">
    <property type="entry name" value="FAD-bd_PCMH_sub2"/>
</dbReference>
<dbReference type="Gene3D" id="3.30.70.2740">
    <property type="match status" value="1"/>
</dbReference>
<dbReference type="Gene3D" id="1.10.45.10">
    <property type="entry name" value="Vanillyl-alcohol Oxidase, Chain A, domain 4"/>
    <property type="match status" value="1"/>
</dbReference>
<proteinExistence type="inferred from homology"/>
<dbReference type="PROSITE" id="PS51387">
    <property type="entry name" value="FAD_PCMH"/>
    <property type="match status" value="1"/>
</dbReference>
<dbReference type="FunFam" id="3.30.43.10:FF:000011">
    <property type="entry name" value="D-lactate dehydrogenase (Cytochrome)"/>
    <property type="match status" value="1"/>
</dbReference>
<dbReference type="Gene3D" id="3.30.465.10">
    <property type="match status" value="1"/>
</dbReference>
<gene>
    <name evidence="8" type="ORF">ACHAW5_009734</name>
</gene>
<evidence type="ECO:0000256" key="2">
    <source>
        <dbReference type="ARBA" id="ARBA00008000"/>
    </source>
</evidence>
<dbReference type="EC" id="1.1.2.4" evidence="6"/>
<keyword evidence="3" id="KW-0285">Flavoprotein</keyword>
<reference evidence="8 9" key="1">
    <citation type="submission" date="2024-10" db="EMBL/GenBank/DDBJ databases">
        <title>Updated reference genomes for cyclostephanoid diatoms.</title>
        <authorList>
            <person name="Roberts W.R."/>
            <person name="Alverson A.J."/>
        </authorList>
    </citation>
    <scope>NUCLEOTIDE SEQUENCE [LARGE SCALE GENOMIC DNA]</scope>
    <source>
        <strain evidence="8 9">AJA276-08</strain>
    </source>
</reference>
<accession>A0ABD3QQE7</accession>
<evidence type="ECO:0000256" key="3">
    <source>
        <dbReference type="ARBA" id="ARBA00022630"/>
    </source>
</evidence>